<dbReference type="InterPro" id="IPR009060">
    <property type="entry name" value="UBA-like_sf"/>
</dbReference>
<feature type="domain" description="NXF1/2/3/5-like leucine-rich repeat" evidence="8">
    <location>
        <begin position="2"/>
        <end position="129"/>
    </location>
</feature>
<evidence type="ECO:0000259" key="8">
    <source>
        <dbReference type="Pfam" id="PF24048"/>
    </source>
</evidence>
<comment type="subcellular location">
    <subcellularLocation>
        <location evidence="1">Nucleus</location>
    </subcellularLocation>
</comment>
<sequence length="420" mass="46788">MNKHYDVSQQVLASRGSTLTQHLLGHDIDIILNRGNCMAATLQIAEENFPELLSLNLSNNKPYGLDGLSDIIQVVSTVKILNLSKNEVKSAGELDQGKSLQPEEMSAGGSPPCTAFPDKSTNIRSVVHCVTLWDSELCLTVPVWRRQQLCAFGRGGGGRKLTSLLSHRYYLIYDSGDRQGLLGAYHNEACFSLAIPFNPGEPAASSLCEYFKENRNMKKLKDPSLRVQLLKRTKCDIMRSLCVLPKTQHDLSSFVVDMWFQTEMMLCFSVNGVFKEGVGLSLCPVSEVPFFPFSLCIVNDDLFVRDASPKETPSTVSIPVPTPSCSSWPTLCQKRQEMGQTFSTQSGMNLQWFQNQWDYIGSHLAQGEVQEFRPNERKLGGLGRRLRAPDSADLPTPSLHFLQAKHMIPEETFIQTHPGS</sequence>
<protein>
    <submittedName>
        <fullName evidence="9">Nuclear RNA export factor 3</fullName>
    </submittedName>
</protein>
<dbReference type="Ensembl" id="ENSUMAT00000000561.1">
    <property type="protein sequence ID" value="ENSUMAP00000000376.1"/>
    <property type="gene ID" value="ENSUMAG00000000462.1"/>
</dbReference>
<dbReference type="GO" id="GO:0016973">
    <property type="term" value="P:poly(A)+ mRNA export from nucleus"/>
    <property type="evidence" value="ECO:0007669"/>
    <property type="project" value="TreeGrafter"/>
</dbReference>
<dbReference type="SUPFAM" id="SSF46934">
    <property type="entry name" value="UBA-like"/>
    <property type="match status" value="1"/>
</dbReference>
<dbReference type="Pfam" id="PF22602">
    <property type="entry name" value="NXF_NTF2"/>
    <property type="match status" value="1"/>
</dbReference>
<keyword evidence="5" id="KW-0539">Nucleus</keyword>
<dbReference type="GeneTree" id="ENSGT00390000007539"/>
<evidence type="ECO:0000256" key="3">
    <source>
        <dbReference type="ARBA" id="ARBA00022448"/>
    </source>
</evidence>
<evidence type="ECO:0000256" key="2">
    <source>
        <dbReference type="ARBA" id="ARBA00009285"/>
    </source>
</evidence>
<name>A0A452SY42_URSMA</name>
<dbReference type="SUPFAM" id="SSF54427">
    <property type="entry name" value="NTF2-like"/>
    <property type="match status" value="1"/>
</dbReference>
<keyword evidence="4" id="KW-0509">mRNA transport</keyword>
<dbReference type="GO" id="GO:0005634">
    <property type="term" value="C:nucleus"/>
    <property type="evidence" value="ECO:0007669"/>
    <property type="project" value="UniProtKB-SubCell"/>
</dbReference>
<dbReference type="GO" id="GO:0003723">
    <property type="term" value="F:RNA binding"/>
    <property type="evidence" value="ECO:0007669"/>
    <property type="project" value="TreeGrafter"/>
</dbReference>
<evidence type="ECO:0000256" key="6">
    <source>
        <dbReference type="SAM" id="MobiDB-lite"/>
    </source>
</evidence>
<feature type="region of interest" description="Disordered" evidence="6">
    <location>
        <begin position="92"/>
        <end position="111"/>
    </location>
</feature>
<keyword evidence="3" id="KW-0813">Transport</keyword>
<dbReference type="AlphaFoldDB" id="A0A452SY42"/>
<dbReference type="InterPro" id="IPR030217">
    <property type="entry name" value="NXF_fam"/>
</dbReference>
<evidence type="ECO:0000256" key="5">
    <source>
        <dbReference type="ARBA" id="ARBA00023242"/>
    </source>
</evidence>
<organism evidence="9">
    <name type="scientific">Ursus maritimus</name>
    <name type="common">Polar bear</name>
    <name type="synonym">Thalarctos maritimus</name>
    <dbReference type="NCBI Taxonomy" id="29073"/>
    <lineage>
        <taxon>Eukaryota</taxon>
        <taxon>Metazoa</taxon>
        <taxon>Chordata</taxon>
        <taxon>Craniata</taxon>
        <taxon>Vertebrata</taxon>
        <taxon>Euteleostomi</taxon>
        <taxon>Mammalia</taxon>
        <taxon>Eutheria</taxon>
        <taxon>Laurasiatheria</taxon>
        <taxon>Carnivora</taxon>
        <taxon>Caniformia</taxon>
        <taxon>Ursidae</taxon>
        <taxon>Ursus</taxon>
    </lineage>
</organism>
<dbReference type="InterPro" id="IPR032675">
    <property type="entry name" value="LRR_dom_sf"/>
</dbReference>
<dbReference type="PANTHER" id="PTHR10662">
    <property type="entry name" value="NUCLEAR RNA EXPORT FACTOR"/>
    <property type="match status" value="1"/>
</dbReference>
<dbReference type="FunFam" id="3.10.450.50:FF:000004">
    <property type="entry name" value="Nuclear RNA export factor 1"/>
    <property type="match status" value="1"/>
</dbReference>
<dbReference type="Gene3D" id="3.80.10.10">
    <property type="entry name" value="Ribonuclease Inhibitor"/>
    <property type="match status" value="1"/>
</dbReference>
<evidence type="ECO:0000256" key="1">
    <source>
        <dbReference type="ARBA" id="ARBA00004123"/>
    </source>
</evidence>
<accession>A0A452SY42</accession>
<dbReference type="Pfam" id="PF24048">
    <property type="entry name" value="LRR_NXF1-5"/>
    <property type="match status" value="1"/>
</dbReference>
<feature type="domain" description="Nuclear transport factor 2" evidence="7">
    <location>
        <begin position="167"/>
        <end position="305"/>
    </location>
</feature>
<evidence type="ECO:0000256" key="4">
    <source>
        <dbReference type="ARBA" id="ARBA00022816"/>
    </source>
</evidence>
<dbReference type="InterPro" id="IPR002075">
    <property type="entry name" value="NTF2_dom"/>
</dbReference>
<evidence type="ECO:0000313" key="9">
    <source>
        <dbReference type="Ensembl" id="ENSUMAP00000000376"/>
    </source>
</evidence>
<proteinExistence type="inferred from homology"/>
<dbReference type="SUPFAM" id="SSF52058">
    <property type="entry name" value="L domain-like"/>
    <property type="match status" value="1"/>
</dbReference>
<dbReference type="InterPro" id="IPR032710">
    <property type="entry name" value="NTF2-like_dom_sf"/>
</dbReference>
<dbReference type="InterPro" id="IPR057125">
    <property type="entry name" value="NXF1/2/3/5-like_LRR"/>
</dbReference>
<gene>
    <name evidence="9" type="primary">NXF3</name>
</gene>
<evidence type="ECO:0000259" key="7">
    <source>
        <dbReference type="Pfam" id="PF22602"/>
    </source>
</evidence>
<dbReference type="Gene3D" id="1.10.8.10">
    <property type="entry name" value="DNA helicase RuvA subunit, C-terminal domain"/>
    <property type="match status" value="1"/>
</dbReference>
<reference evidence="9" key="1">
    <citation type="submission" date="2019-03" db="UniProtKB">
        <authorList>
            <consortium name="Ensembl"/>
        </authorList>
    </citation>
    <scope>IDENTIFICATION</scope>
</reference>
<dbReference type="PANTHER" id="PTHR10662:SF12">
    <property type="entry name" value="NUCLEAR RNA EXPORT FACTOR 3"/>
    <property type="match status" value="1"/>
</dbReference>
<comment type="similarity">
    <text evidence="2">Belongs to the NXF family.</text>
</comment>
<dbReference type="Gene3D" id="3.10.450.50">
    <property type="match status" value="1"/>
</dbReference>